<reference evidence="1 2" key="1">
    <citation type="submission" date="2024-09" db="EMBL/GenBank/DDBJ databases">
        <authorList>
            <person name="Sun Q."/>
            <person name="Mori K."/>
        </authorList>
    </citation>
    <scope>NUCLEOTIDE SEQUENCE [LARGE SCALE GENOMIC DNA]</scope>
    <source>
        <strain evidence="1 2">CCM 3426</strain>
    </source>
</reference>
<dbReference type="Proteomes" id="UP001589647">
    <property type="component" value="Unassembled WGS sequence"/>
</dbReference>
<name>A0ABV5IJU1_9ACTN</name>
<gene>
    <name evidence="1" type="ORF">ACFFV7_26685</name>
</gene>
<accession>A0ABV5IJU1</accession>
<comment type="caution">
    <text evidence="1">The sequence shown here is derived from an EMBL/GenBank/DDBJ whole genome shotgun (WGS) entry which is preliminary data.</text>
</comment>
<proteinExistence type="predicted"/>
<dbReference type="EMBL" id="JBHMEI010000020">
    <property type="protein sequence ID" value="MFB9204808.1"/>
    <property type="molecule type" value="Genomic_DNA"/>
</dbReference>
<organism evidence="1 2">
    <name type="scientific">Nonomuraea spiralis</name>
    <dbReference type="NCBI Taxonomy" id="46182"/>
    <lineage>
        <taxon>Bacteria</taxon>
        <taxon>Bacillati</taxon>
        <taxon>Actinomycetota</taxon>
        <taxon>Actinomycetes</taxon>
        <taxon>Streptosporangiales</taxon>
        <taxon>Streptosporangiaceae</taxon>
        <taxon>Nonomuraea</taxon>
    </lineage>
</organism>
<evidence type="ECO:0000313" key="1">
    <source>
        <dbReference type="EMBL" id="MFB9204808.1"/>
    </source>
</evidence>
<dbReference type="RefSeq" id="WP_189650340.1">
    <property type="nucleotide sequence ID" value="NZ_JBHMEI010000020.1"/>
</dbReference>
<sequence>MLAAEARAGACEALSRTHVCSGGIVAKAATPNRTIAAMKAGWSSAATATIADRTVRAPTET</sequence>
<protein>
    <submittedName>
        <fullName evidence="1">Uncharacterized protein</fullName>
    </submittedName>
</protein>
<keyword evidence="2" id="KW-1185">Reference proteome</keyword>
<evidence type="ECO:0000313" key="2">
    <source>
        <dbReference type="Proteomes" id="UP001589647"/>
    </source>
</evidence>